<accession>A0A397RRP2</accession>
<keyword evidence="5" id="KW-1185">Reference proteome</keyword>
<dbReference type="InterPro" id="IPR036597">
    <property type="entry name" value="Fido-like_dom_sf"/>
</dbReference>
<dbReference type="Pfam" id="PF02661">
    <property type="entry name" value="Fic"/>
    <property type="match status" value="1"/>
</dbReference>
<evidence type="ECO:0000313" key="5">
    <source>
        <dbReference type="Proteomes" id="UP000266506"/>
    </source>
</evidence>
<dbReference type="PROSITE" id="PS51459">
    <property type="entry name" value="FIDO"/>
    <property type="match status" value="1"/>
</dbReference>
<protein>
    <submittedName>
        <fullName evidence="4">Fic family protein</fullName>
    </submittedName>
</protein>
<evidence type="ECO:0000259" key="3">
    <source>
        <dbReference type="PROSITE" id="PS51459"/>
    </source>
</evidence>
<dbReference type="InterPro" id="IPR036388">
    <property type="entry name" value="WH-like_DNA-bd_sf"/>
</dbReference>
<dbReference type="GO" id="GO:0005524">
    <property type="term" value="F:ATP binding"/>
    <property type="evidence" value="ECO:0007669"/>
    <property type="project" value="UniProtKB-KW"/>
</dbReference>
<dbReference type="Proteomes" id="UP000266506">
    <property type="component" value="Unassembled WGS sequence"/>
</dbReference>
<feature type="domain" description="Fido" evidence="3">
    <location>
        <begin position="123"/>
        <end position="278"/>
    </location>
</feature>
<evidence type="ECO:0000313" key="4">
    <source>
        <dbReference type="EMBL" id="RIA75832.1"/>
    </source>
</evidence>
<dbReference type="InParanoid" id="A0A397RRP2"/>
<evidence type="ECO:0000256" key="2">
    <source>
        <dbReference type="PIRSR" id="PIRSR640198-2"/>
    </source>
</evidence>
<keyword evidence="2" id="KW-0067">ATP-binding</keyword>
<name>A0A397RRP2_9MOLU</name>
<dbReference type="AlphaFoldDB" id="A0A397RRP2"/>
<sequence length="364" mass="41719">MCIKKCKIYAESGDFMRKYDYSFLEKDKIPAKLVNLLTGIYSMKTNNDSRKENYPKVFTELEKIAIVQSVKGSNAIEGIITSDERINEIVNKSSAPLNHNEEEIAGYRDVLDLIHTNYYSLNISEANILTFHEMLLKVAKPNVAGKYKIEDNVIMELRPDGTRSIRFKPVSASETPKAMEQLILAYIDARDNPNINQLLLIPCVILDFLCIHPFSDGNGRMSRLLTLLLLYKAGFDAGKYISFEEQINKTKGYYYEALRQSSIAWDNNQNDYYYFVYNFLYTLFNCYKELDKRFATVNSKKINKTSRVEATILNSVLPITKKEISDILPDVSVTTIEAVLNKMQKEGKITKIGDGRNTSYIRKS</sequence>
<dbReference type="InterPro" id="IPR003812">
    <property type="entry name" value="Fido"/>
</dbReference>
<dbReference type="PANTHER" id="PTHR13504:SF38">
    <property type="entry name" value="FIDO DOMAIN-CONTAINING PROTEIN"/>
    <property type="match status" value="1"/>
</dbReference>
<keyword evidence="2" id="KW-0547">Nucleotide-binding</keyword>
<dbReference type="PANTHER" id="PTHR13504">
    <property type="entry name" value="FIDO DOMAIN-CONTAINING PROTEIN DDB_G0283145"/>
    <property type="match status" value="1"/>
</dbReference>
<feature type="binding site" evidence="2">
    <location>
        <begin position="216"/>
        <end position="223"/>
    </location>
    <ligand>
        <name>ATP</name>
        <dbReference type="ChEBI" id="CHEBI:30616"/>
    </ligand>
</feature>
<dbReference type="SUPFAM" id="SSF140931">
    <property type="entry name" value="Fic-like"/>
    <property type="match status" value="1"/>
</dbReference>
<gene>
    <name evidence="4" type="ORF">EI71_01131</name>
</gene>
<reference evidence="4 5" key="1">
    <citation type="submission" date="2018-08" db="EMBL/GenBank/DDBJ databases">
        <title>Genomic Encyclopedia of Archaeal and Bacterial Type Strains, Phase II (KMG-II): from individual species to whole genera.</title>
        <authorList>
            <person name="Goeker M."/>
        </authorList>
    </citation>
    <scope>NUCLEOTIDE SEQUENCE [LARGE SCALE GENOMIC DNA]</scope>
    <source>
        <strain evidence="4 5">ATCC 27112</strain>
    </source>
</reference>
<evidence type="ECO:0000256" key="1">
    <source>
        <dbReference type="PIRSR" id="PIRSR640198-1"/>
    </source>
</evidence>
<dbReference type="InterPro" id="IPR040198">
    <property type="entry name" value="Fido_containing"/>
</dbReference>
<proteinExistence type="predicted"/>
<dbReference type="Gene3D" id="1.10.10.10">
    <property type="entry name" value="Winged helix-like DNA-binding domain superfamily/Winged helix DNA-binding domain"/>
    <property type="match status" value="1"/>
</dbReference>
<dbReference type="Gene3D" id="1.10.3290.10">
    <property type="entry name" value="Fido-like domain"/>
    <property type="match status" value="1"/>
</dbReference>
<dbReference type="EMBL" id="QXEV01000010">
    <property type="protein sequence ID" value="RIA75832.1"/>
    <property type="molecule type" value="Genomic_DNA"/>
</dbReference>
<organism evidence="4 5">
    <name type="scientific">Anaeroplasma bactoclasticum</name>
    <dbReference type="NCBI Taxonomy" id="2088"/>
    <lineage>
        <taxon>Bacteria</taxon>
        <taxon>Bacillati</taxon>
        <taxon>Mycoplasmatota</taxon>
        <taxon>Mollicutes</taxon>
        <taxon>Anaeroplasmatales</taxon>
        <taxon>Anaeroplasmataceae</taxon>
        <taxon>Anaeroplasma</taxon>
    </lineage>
</organism>
<feature type="active site" evidence="1">
    <location>
        <position position="212"/>
    </location>
</feature>
<comment type="caution">
    <text evidence="4">The sequence shown here is derived from an EMBL/GenBank/DDBJ whole genome shotgun (WGS) entry which is preliminary data.</text>
</comment>